<dbReference type="PANTHER" id="PTHR42959:SF1">
    <property type="entry name" value="CARBAMOYLTRANSFERASE HYPF"/>
    <property type="match status" value="1"/>
</dbReference>
<dbReference type="Pfam" id="PF17788">
    <property type="entry name" value="HypF_C"/>
    <property type="match status" value="1"/>
</dbReference>
<dbReference type="OrthoDB" id="9808093at2"/>
<evidence type="ECO:0000256" key="8">
    <source>
        <dbReference type="PIRNR" id="PIRNR006256"/>
    </source>
</evidence>
<dbReference type="GO" id="GO:0016743">
    <property type="term" value="F:carboxyl- or carbamoyltransferase activity"/>
    <property type="evidence" value="ECO:0007669"/>
    <property type="project" value="UniProtKB-UniRule"/>
</dbReference>
<evidence type="ECO:0000256" key="4">
    <source>
        <dbReference type="ARBA" id="ARBA00022723"/>
    </source>
</evidence>
<accession>A0A2P8ENB6</accession>
<dbReference type="InterPro" id="IPR036046">
    <property type="entry name" value="Acylphosphatase-like_dom_sf"/>
</dbReference>
<dbReference type="PROSITE" id="PS00150">
    <property type="entry name" value="ACYLPHOSPHATASE_1"/>
    <property type="match status" value="1"/>
</dbReference>
<gene>
    <name evidence="12" type="ORF">CLV44_12445</name>
</gene>
<feature type="domain" description="Acylphosphatase-like" evidence="10">
    <location>
        <begin position="14"/>
        <end position="104"/>
    </location>
</feature>
<dbReference type="PROSITE" id="PS51160">
    <property type="entry name" value="ACYLPHOSPHATASE_3"/>
    <property type="match status" value="1"/>
</dbReference>
<dbReference type="SUPFAM" id="SSF53067">
    <property type="entry name" value="Actin-like ATPase domain"/>
    <property type="match status" value="1"/>
</dbReference>
<dbReference type="InterPro" id="IPR051060">
    <property type="entry name" value="Carbamoyltrans_HypF-like"/>
</dbReference>
<evidence type="ECO:0000256" key="7">
    <source>
        <dbReference type="ARBA" id="ARBA00048220"/>
    </source>
</evidence>
<dbReference type="RefSeq" id="WP_106592995.1">
    <property type="nucleotide sequence ID" value="NZ_PYGI01000024.1"/>
</dbReference>
<dbReference type="SUPFAM" id="SSF54975">
    <property type="entry name" value="Acylphosphatase/BLUF domain-like"/>
    <property type="match status" value="1"/>
</dbReference>
<dbReference type="InterPro" id="IPR041440">
    <property type="entry name" value="HypF_C"/>
</dbReference>
<dbReference type="Pfam" id="PF00708">
    <property type="entry name" value="Acylphosphatase"/>
    <property type="match status" value="1"/>
</dbReference>
<evidence type="ECO:0000313" key="13">
    <source>
        <dbReference type="Proteomes" id="UP000242133"/>
    </source>
</evidence>
<evidence type="ECO:0000256" key="9">
    <source>
        <dbReference type="PROSITE-ProRule" id="PRU00520"/>
    </source>
</evidence>
<dbReference type="Gene3D" id="3.30.420.360">
    <property type="match status" value="1"/>
</dbReference>
<dbReference type="Proteomes" id="UP000242133">
    <property type="component" value="Unassembled WGS sequence"/>
</dbReference>
<dbReference type="Gene3D" id="3.30.420.40">
    <property type="match status" value="1"/>
</dbReference>
<keyword evidence="3" id="KW-0436">Ligase</keyword>
<dbReference type="InterPro" id="IPR043129">
    <property type="entry name" value="ATPase_NBD"/>
</dbReference>
<evidence type="ECO:0000259" key="10">
    <source>
        <dbReference type="PROSITE" id="PS51160"/>
    </source>
</evidence>
<feature type="domain" description="YrdC-like" evidence="11">
    <location>
        <begin position="213"/>
        <end position="403"/>
    </location>
</feature>
<evidence type="ECO:0000256" key="5">
    <source>
        <dbReference type="ARBA" id="ARBA00022771"/>
    </source>
</evidence>
<proteinExistence type="inferred from homology"/>
<dbReference type="Pfam" id="PF07503">
    <property type="entry name" value="zf-HYPF"/>
    <property type="match status" value="2"/>
</dbReference>
<dbReference type="PROSITE" id="PS51163">
    <property type="entry name" value="YRDC"/>
    <property type="match status" value="1"/>
</dbReference>
<comment type="catalytic activity">
    <reaction evidence="9">
        <text>an acyl phosphate + H2O = a carboxylate + phosphate + H(+)</text>
        <dbReference type="Rhea" id="RHEA:14965"/>
        <dbReference type="ChEBI" id="CHEBI:15377"/>
        <dbReference type="ChEBI" id="CHEBI:15378"/>
        <dbReference type="ChEBI" id="CHEBI:29067"/>
        <dbReference type="ChEBI" id="CHEBI:43474"/>
        <dbReference type="ChEBI" id="CHEBI:59918"/>
        <dbReference type="EC" id="3.6.1.7"/>
    </reaction>
</comment>
<keyword evidence="4" id="KW-0479">Metal-binding</keyword>
<dbReference type="GO" id="GO:0003998">
    <property type="term" value="F:acylphosphatase activity"/>
    <property type="evidence" value="ECO:0007669"/>
    <property type="project" value="UniProtKB-EC"/>
</dbReference>
<dbReference type="InterPro" id="IPR055128">
    <property type="entry name" value="HypF_C_2"/>
</dbReference>
<dbReference type="GO" id="GO:0051604">
    <property type="term" value="P:protein maturation"/>
    <property type="evidence" value="ECO:0007669"/>
    <property type="project" value="TreeGrafter"/>
</dbReference>
<feature type="active site" evidence="9">
    <location>
        <position position="29"/>
    </location>
</feature>
<dbReference type="Gene3D" id="3.90.870.50">
    <property type="match status" value="1"/>
</dbReference>
<dbReference type="PANTHER" id="PTHR42959">
    <property type="entry name" value="CARBAMOYLTRANSFERASE"/>
    <property type="match status" value="1"/>
</dbReference>
<name>A0A2P8ENB6_9GAMM</name>
<reference evidence="12 13" key="1">
    <citation type="submission" date="2018-03" db="EMBL/GenBank/DDBJ databases">
        <title>Genomic Encyclopedia of Archaeal and Bacterial Type Strains, Phase II (KMG-II): from individual species to whole genera.</title>
        <authorList>
            <person name="Goeker M."/>
        </authorList>
    </citation>
    <scope>NUCLEOTIDE SEQUENCE [LARGE SCALE GENOMIC DNA]</scope>
    <source>
        <strain evidence="12 13">DSM 17586</strain>
    </source>
</reference>
<evidence type="ECO:0000256" key="3">
    <source>
        <dbReference type="ARBA" id="ARBA00022598"/>
    </source>
</evidence>
<dbReference type="InterPro" id="IPR017968">
    <property type="entry name" value="Acylphosphatase_CS"/>
</dbReference>
<dbReference type="Pfam" id="PF01300">
    <property type="entry name" value="Sua5_yciO_yrdC"/>
    <property type="match status" value="1"/>
</dbReference>
<keyword evidence="6" id="KW-0862">Zinc</keyword>
<evidence type="ECO:0000256" key="6">
    <source>
        <dbReference type="ARBA" id="ARBA00022833"/>
    </source>
</evidence>
<dbReference type="SUPFAM" id="SSF55821">
    <property type="entry name" value="YrdC/RibB"/>
    <property type="match status" value="1"/>
</dbReference>
<dbReference type="NCBIfam" id="TIGR00143">
    <property type="entry name" value="hypF"/>
    <property type="match status" value="1"/>
</dbReference>
<feature type="active site" evidence="9">
    <location>
        <position position="47"/>
    </location>
</feature>
<dbReference type="InterPro" id="IPR001792">
    <property type="entry name" value="Acylphosphatase-like_dom"/>
</dbReference>
<dbReference type="GO" id="GO:0016874">
    <property type="term" value="F:ligase activity"/>
    <property type="evidence" value="ECO:0007669"/>
    <property type="project" value="UniProtKB-UniRule"/>
</dbReference>
<organism evidence="12 13">
    <name type="scientific">Marinobacterium halophilum</name>
    <dbReference type="NCBI Taxonomy" id="267374"/>
    <lineage>
        <taxon>Bacteria</taxon>
        <taxon>Pseudomonadati</taxon>
        <taxon>Pseudomonadota</taxon>
        <taxon>Gammaproteobacteria</taxon>
        <taxon>Oceanospirillales</taxon>
        <taxon>Oceanospirillaceae</taxon>
        <taxon>Marinobacterium</taxon>
    </lineage>
</organism>
<comment type="pathway">
    <text evidence="1 8">Protein modification; [NiFe] hydrogenase maturation.</text>
</comment>
<keyword evidence="9" id="KW-0378">Hydrolase</keyword>
<comment type="similarity">
    <text evidence="2 8">Belongs to the carbamoyltransferase HypF family.</text>
</comment>
<dbReference type="EMBL" id="PYGI01000024">
    <property type="protein sequence ID" value="PSL10965.1"/>
    <property type="molecule type" value="Genomic_DNA"/>
</dbReference>
<keyword evidence="13" id="KW-1185">Reference proteome</keyword>
<evidence type="ECO:0000313" key="12">
    <source>
        <dbReference type="EMBL" id="PSL10965.1"/>
    </source>
</evidence>
<sequence>MAFTSANAVDLDTGYLIEIKGQVQGVGFRPHVWRTAVSLQLCGDVCNTAAGVRVRLLCSASECDRFVQVLLQRLPPLARVEQLRTVALAADVLNAIAPGFQITPSAIGEAEATVPADAATCVECLAELFDPTDRRFRYPFINCTHCGPRLGIIEGMPYDRVRTTMSAFTLCPTCAREYADPSRRRFHAQPNACPDCGPRLWLETGKGQRLEADDPFVLLAAALAQGQIVAIKGLGGFHLCCAADNTSAVRRLRQRKQRPAKALALMFRDLAHMRTHVDLDPEEAALLTSAAAPIVLCHPDASRPSTGISAEVAPDSAYLGCMLPATPLHHLLMAAVDGPLVMTSGNRSGMPQVIDNEMARCQLGEIADLLVFHDRRISHRVDDPVMRIQANSGQAETVRPGRGLAPLHLPLPPGFAATTEVLALGGDLKNTFCMVNGGQAILSQYLGDLQSLAIHEAAIDTRQRYRQLYRHRPVLVVCDRHPGYHSTMMAQTIKAERFLQVQHHHAHLASCLGEYAYPLAGSAVLGICLDGTGYGKDGGLWGGEFLYGGYTGVERLASLRPCALPGSAAAVREPWRVLVAQLLAAGVDPASTADIWPWLAAHSLETIERMIAQGVNAPLTSSAGRLFDAMAAALECYAEAISYEGQAAVALETLALRHGGSSEVVPYRWALLDTAEGLQLDSRPVWRQVVSDMRAKRTPAEMAMAFHLGLADGLAELALRLQQDHPYDTLVMTGGVMQNALLADRLEQLLNDAGIRVLRHRQVPCNDSGLSLGQALVALAMLQREGGDDA</sequence>
<dbReference type="GO" id="GO:0003725">
    <property type="term" value="F:double-stranded RNA binding"/>
    <property type="evidence" value="ECO:0007669"/>
    <property type="project" value="InterPro"/>
</dbReference>
<dbReference type="UniPathway" id="UPA00335"/>
<protein>
    <recommendedName>
        <fullName evidence="8">Carbamoyltransferase HypF</fullName>
        <ecNumber evidence="8">6.2.-.-</ecNumber>
    </recommendedName>
</protein>
<dbReference type="Gene3D" id="3.30.110.120">
    <property type="match status" value="1"/>
</dbReference>
<dbReference type="InterPro" id="IPR017945">
    <property type="entry name" value="DHBP_synth_RibB-like_a/b_dom"/>
</dbReference>
<dbReference type="GO" id="GO:0008270">
    <property type="term" value="F:zinc ion binding"/>
    <property type="evidence" value="ECO:0007669"/>
    <property type="project" value="UniProtKB-KW"/>
</dbReference>
<comment type="caution">
    <text evidence="12">The sequence shown here is derived from an EMBL/GenBank/DDBJ whole genome shotgun (WGS) entry which is preliminary data.</text>
</comment>
<evidence type="ECO:0000256" key="2">
    <source>
        <dbReference type="ARBA" id="ARBA00008097"/>
    </source>
</evidence>
<dbReference type="InterPro" id="IPR011125">
    <property type="entry name" value="Znf_HypF"/>
</dbReference>
<dbReference type="InterPro" id="IPR006070">
    <property type="entry name" value="Sua5-like_dom"/>
</dbReference>
<dbReference type="Pfam" id="PF22521">
    <property type="entry name" value="HypF_C_2"/>
    <property type="match status" value="1"/>
</dbReference>
<dbReference type="AlphaFoldDB" id="A0A2P8ENB6"/>
<comment type="function">
    <text evidence="8">Involved in the maturation of [NiFe] hydrogenases. Along with HypE, it catalyzes the synthesis of the CN ligands of the active site iron of [NiFe]-hydrogenases. HypF functions as a carbamoyl transferase using carbamoylphosphate as a substrate and transferring the carboxamido moiety in an ATP-dependent reaction to the thiolate of the C-terminal cysteine of HypE yielding a protein-S-carboxamide.</text>
</comment>
<dbReference type="PIRSF" id="PIRSF006256">
    <property type="entry name" value="CMPcnvr_hdrg_mat"/>
    <property type="match status" value="1"/>
</dbReference>
<evidence type="ECO:0000256" key="1">
    <source>
        <dbReference type="ARBA" id="ARBA00004711"/>
    </source>
</evidence>
<dbReference type="InterPro" id="IPR004421">
    <property type="entry name" value="Carbamoyltransferase_HypF"/>
</dbReference>
<keyword evidence="5" id="KW-0863">Zinc-finger</keyword>
<dbReference type="EC" id="6.2.-.-" evidence="8"/>
<evidence type="ECO:0000259" key="11">
    <source>
        <dbReference type="PROSITE" id="PS51163"/>
    </source>
</evidence>
<comment type="catalytic activity">
    <reaction evidence="7 8">
        <text>C-terminal L-cysteinyl-[HypE protein] + carbamoyl phosphate + ATP + H2O = C-terminal S-carboxamide-L-cysteinyl-[HypE protein] + AMP + phosphate + diphosphate + H(+)</text>
        <dbReference type="Rhea" id="RHEA:55636"/>
        <dbReference type="Rhea" id="RHEA-COMP:14247"/>
        <dbReference type="Rhea" id="RHEA-COMP:14392"/>
        <dbReference type="ChEBI" id="CHEBI:15377"/>
        <dbReference type="ChEBI" id="CHEBI:15378"/>
        <dbReference type="ChEBI" id="CHEBI:30616"/>
        <dbReference type="ChEBI" id="CHEBI:33019"/>
        <dbReference type="ChEBI" id="CHEBI:43474"/>
        <dbReference type="ChEBI" id="CHEBI:58228"/>
        <dbReference type="ChEBI" id="CHEBI:76913"/>
        <dbReference type="ChEBI" id="CHEBI:139126"/>
        <dbReference type="ChEBI" id="CHEBI:456215"/>
    </reaction>
</comment>